<accession>A0ABD1KGL5</accession>
<evidence type="ECO:0000313" key="4">
    <source>
        <dbReference type="EMBL" id="KAL2098146.1"/>
    </source>
</evidence>
<dbReference type="InterPro" id="IPR004182">
    <property type="entry name" value="GRAM"/>
</dbReference>
<feature type="compositionally biased region" description="Low complexity" evidence="1">
    <location>
        <begin position="262"/>
        <end position="272"/>
    </location>
</feature>
<feature type="compositionally biased region" description="Basic and acidic residues" evidence="1">
    <location>
        <begin position="231"/>
        <end position="242"/>
    </location>
</feature>
<dbReference type="Proteomes" id="UP001591681">
    <property type="component" value="Unassembled WGS sequence"/>
</dbReference>
<sequence length="350" mass="39221">MRRQKFQNRRFSLDSFEPSVGLVENGGLLGKTKANRYRRASEVTNSRGLEEAQLQILELNQRTLAREQQQGSLEDDNLDVQDGSITRHSFKNHNKTFHKIFSDIPEEEDLTHAFTCALQKEVLYHGKLYVSHEHICFYSSVLLKATKVIIEVASIQAVRKKNTAKLVPNALSITTNNGEKYMFVSLRNRDVCFRLLLSVCPHVQAPNGKTSPQISQASVDPELNTISSHSSQDESLSRRTSVDDSLPLGSTYAHLAKTSLESPRSSSSPRSSISKDGHTTEDEDTGGSWMPVVWEKVKSLFFVRESRNIGPLILIYVILLALLLLSSGYIGLRIVALEEQLSALHSLQEQ</sequence>
<feature type="domain" description="GRAM" evidence="3">
    <location>
        <begin position="95"/>
        <end position="162"/>
    </location>
</feature>
<dbReference type="SMART" id="SM00568">
    <property type="entry name" value="GRAM"/>
    <property type="match status" value="1"/>
</dbReference>
<comment type="caution">
    <text evidence="4">The sequence shown here is derived from an EMBL/GenBank/DDBJ whole genome shotgun (WGS) entry which is preliminary data.</text>
</comment>
<gene>
    <name evidence="4" type="ORF">ACEWY4_007353</name>
</gene>
<feature type="compositionally biased region" description="Polar residues" evidence="1">
    <location>
        <begin position="207"/>
        <end position="230"/>
    </location>
</feature>
<organism evidence="4 5">
    <name type="scientific">Coilia grayii</name>
    <name type="common">Gray's grenadier anchovy</name>
    <dbReference type="NCBI Taxonomy" id="363190"/>
    <lineage>
        <taxon>Eukaryota</taxon>
        <taxon>Metazoa</taxon>
        <taxon>Chordata</taxon>
        <taxon>Craniata</taxon>
        <taxon>Vertebrata</taxon>
        <taxon>Euteleostomi</taxon>
        <taxon>Actinopterygii</taxon>
        <taxon>Neopterygii</taxon>
        <taxon>Teleostei</taxon>
        <taxon>Clupei</taxon>
        <taxon>Clupeiformes</taxon>
        <taxon>Clupeoidei</taxon>
        <taxon>Engraulidae</taxon>
        <taxon>Coilinae</taxon>
        <taxon>Coilia</taxon>
    </lineage>
</organism>
<reference evidence="4 5" key="1">
    <citation type="submission" date="2024-09" db="EMBL/GenBank/DDBJ databases">
        <title>A chromosome-level genome assembly of Gray's grenadier anchovy, Coilia grayii.</title>
        <authorList>
            <person name="Fu Z."/>
        </authorList>
    </citation>
    <scope>NUCLEOTIDE SEQUENCE [LARGE SCALE GENOMIC DNA]</scope>
    <source>
        <strain evidence="4">G4</strain>
        <tissue evidence="4">Muscle</tissue>
    </source>
</reference>
<evidence type="ECO:0000313" key="5">
    <source>
        <dbReference type="Proteomes" id="UP001591681"/>
    </source>
</evidence>
<evidence type="ECO:0000256" key="2">
    <source>
        <dbReference type="SAM" id="Phobius"/>
    </source>
</evidence>
<keyword evidence="5" id="KW-1185">Reference proteome</keyword>
<dbReference type="InterPro" id="IPR011993">
    <property type="entry name" value="PH-like_dom_sf"/>
</dbReference>
<dbReference type="InterPro" id="IPR052633">
    <property type="entry name" value="GRAM_domain_protein_2B"/>
</dbReference>
<keyword evidence="2" id="KW-1133">Transmembrane helix</keyword>
<keyword evidence="2" id="KW-0472">Membrane</keyword>
<feature type="transmembrane region" description="Helical" evidence="2">
    <location>
        <begin position="312"/>
        <end position="332"/>
    </location>
</feature>
<evidence type="ECO:0000256" key="1">
    <source>
        <dbReference type="SAM" id="MobiDB-lite"/>
    </source>
</evidence>
<dbReference type="PANTHER" id="PTHR46645:SF1">
    <property type="entry name" value="GRAM DOMAIN-CONTAINING PROTEIN"/>
    <property type="match status" value="1"/>
</dbReference>
<dbReference type="Gene3D" id="2.30.29.30">
    <property type="entry name" value="Pleckstrin-homology domain (PH domain)/Phosphotyrosine-binding domain (PTB)"/>
    <property type="match status" value="1"/>
</dbReference>
<protein>
    <recommendedName>
        <fullName evidence="3">GRAM domain-containing protein</fullName>
    </recommendedName>
</protein>
<evidence type="ECO:0000259" key="3">
    <source>
        <dbReference type="SMART" id="SM00568"/>
    </source>
</evidence>
<dbReference type="CDD" id="cd13220">
    <property type="entry name" value="PH-GRAM_GRAMDC"/>
    <property type="match status" value="1"/>
</dbReference>
<dbReference type="EMBL" id="JBHFQA010000006">
    <property type="protein sequence ID" value="KAL2098146.1"/>
    <property type="molecule type" value="Genomic_DNA"/>
</dbReference>
<dbReference type="PANTHER" id="PTHR46645">
    <property type="entry name" value="GRAM DOMAIN-CONTAINING PROTEIN 2B-RELATED"/>
    <property type="match status" value="1"/>
</dbReference>
<feature type="region of interest" description="Disordered" evidence="1">
    <location>
        <begin position="207"/>
        <end position="285"/>
    </location>
</feature>
<dbReference type="Pfam" id="PF02893">
    <property type="entry name" value="GRAM"/>
    <property type="match status" value="1"/>
</dbReference>
<dbReference type="AlphaFoldDB" id="A0ABD1KGL5"/>
<name>A0ABD1KGL5_9TELE</name>
<proteinExistence type="predicted"/>
<keyword evidence="2" id="KW-0812">Transmembrane</keyword>